<gene>
    <name evidence="1" type="ORF">FVW20_01175</name>
</gene>
<sequence length="107" mass="10904">MITLTDRARTELDAYFSDKERSPIRVYLAPGGCSGPRLALALDEPGEEDKVFEPGGYTFCVNGALLEQSGAINIDLGSMGFAVTSEVQLGGGGGGCSGCGSSSSCCG</sequence>
<comment type="caution">
    <text evidence="1">The sequence shown here is derived from an EMBL/GenBank/DDBJ whole genome shotgun (WGS) entry which is preliminary data.</text>
</comment>
<dbReference type="EMBL" id="VRYY01000022">
    <property type="protein sequence ID" value="MBG3875673.1"/>
    <property type="molecule type" value="Genomic_DNA"/>
</dbReference>
<accession>A0ABS0IZQ5</accession>
<dbReference type="SUPFAM" id="SSF89360">
    <property type="entry name" value="HesB-like domain"/>
    <property type="match status" value="1"/>
</dbReference>
<evidence type="ECO:0000313" key="1">
    <source>
        <dbReference type="EMBL" id="MBG3875673.1"/>
    </source>
</evidence>
<protein>
    <submittedName>
        <fullName evidence="1">Heme biosynthesis protein HemY</fullName>
    </submittedName>
</protein>
<name>A0ABS0IZQ5_9BACT</name>
<dbReference type="InterPro" id="IPR035903">
    <property type="entry name" value="HesB-like_dom_sf"/>
</dbReference>
<dbReference type="NCBIfam" id="NF038090">
    <property type="entry name" value="IscA_HesB_Se"/>
    <property type="match status" value="1"/>
</dbReference>
<evidence type="ECO:0000313" key="2">
    <source>
        <dbReference type="Proteomes" id="UP001194469"/>
    </source>
</evidence>
<dbReference type="Proteomes" id="UP001194469">
    <property type="component" value="Unassembled WGS sequence"/>
</dbReference>
<reference evidence="1 2" key="1">
    <citation type="submission" date="2019-08" db="EMBL/GenBank/DDBJ databases">
        <authorList>
            <person name="Luo N."/>
        </authorList>
    </citation>
    <scope>NUCLEOTIDE SEQUENCE [LARGE SCALE GENOMIC DNA]</scope>
    <source>
        <strain evidence="1 2">NCIMB 9442</strain>
    </source>
</reference>
<organism evidence="1 2">
    <name type="scientific">Nitratidesulfovibrio oxamicus</name>
    <dbReference type="NCBI Taxonomy" id="32016"/>
    <lineage>
        <taxon>Bacteria</taxon>
        <taxon>Pseudomonadati</taxon>
        <taxon>Thermodesulfobacteriota</taxon>
        <taxon>Desulfovibrionia</taxon>
        <taxon>Desulfovibrionales</taxon>
        <taxon>Desulfovibrionaceae</taxon>
        <taxon>Nitratidesulfovibrio</taxon>
    </lineage>
</organism>
<dbReference type="Gene3D" id="2.60.300.12">
    <property type="entry name" value="HesB-like domain"/>
    <property type="match status" value="1"/>
</dbReference>
<proteinExistence type="predicted"/>
<dbReference type="RefSeq" id="WP_012613004.1">
    <property type="nucleotide sequence ID" value="NZ_VRYY01000022.1"/>
</dbReference>
<keyword evidence="2" id="KW-1185">Reference proteome</keyword>